<gene>
    <name evidence="1" type="ORF">CPB84DRAFT_1849779</name>
</gene>
<organism evidence="1 2">
    <name type="scientific">Gymnopilus junonius</name>
    <name type="common">Spectacular rustgill mushroom</name>
    <name type="synonym">Gymnopilus spectabilis subsp. junonius</name>
    <dbReference type="NCBI Taxonomy" id="109634"/>
    <lineage>
        <taxon>Eukaryota</taxon>
        <taxon>Fungi</taxon>
        <taxon>Dikarya</taxon>
        <taxon>Basidiomycota</taxon>
        <taxon>Agaricomycotina</taxon>
        <taxon>Agaricomycetes</taxon>
        <taxon>Agaricomycetidae</taxon>
        <taxon>Agaricales</taxon>
        <taxon>Agaricineae</taxon>
        <taxon>Hymenogastraceae</taxon>
        <taxon>Gymnopilus</taxon>
    </lineage>
</organism>
<evidence type="ECO:0000313" key="2">
    <source>
        <dbReference type="Proteomes" id="UP000724874"/>
    </source>
</evidence>
<dbReference type="PANTHER" id="PTHR31252">
    <property type="entry name" value="DUF4419 DOMAIN-CONTAINING PROTEIN"/>
    <property type="match status" value="1"/>
</dbReference>
<sequence>MPVHFTISDHDANPVERHIEAITSNADLLARTWGRKANTIRCKELLQTSLVNPDFSAIHEKNNGFVDTVLNAYNQHHHLVLRPDDVWIAILGQFNFYVNAHAEELRQHFVAHEGQKDLLIRAVGTRYSVDFGLLANRMTELIDENIVDKTLKNWILPNFTTTTHNDTVIYLIIHLFSYFRYGLQLMCGIPSVTLEGEKEDWEKILARLDKLNEFGSEPTAWGALLRPICTRFVKAFDNQPDVDFWKKVCHVHPNFSGPSYLSGWITAFCVWDTAGKWQGPSLTTSPSNEPFHYLSGDIAQLVMDGVQYGIIKEHAVPSGVCEVPVNLDDNGTLFDCTMVSGHVASLVEGEKKDTVRPLPVWFMFIHEDEELNLKGRGR</sequence>
<accession>A0A9P5TK88</accession>
<name>A0A9P5TK88_GYMJU</name>
<proteinExistence type="predicted"/>
<comment type="caution">
    <text evidence="1">The sequence shown here is derived from an EMBL/GenBank/DDBJ whole genome shotgun (WGS) entry which is preliminary data.</text>
</comment>
<dbReference type="OrthoDB" id="9978173at2759"/>
<dbReference type="PANTHER" id="PTHR31252:SF11">
    <property type="entry name" value="DUF4419 DOMAIN-CONTAINING PROTEIN"/>
    <property type="match status" value="1"/>
</dbReference>
<reference evidence="1" key="1">
    <citation type="submission" date="2020-11" db="EMBL/GenBank/DDBJ databases">
        <authorList>
            <consortium name="DOE Joint Genome Institute"/>
            <person name="Ahrendt S."/>
            <person name="Riley R."/>
            <person name="Andreopoulos W."/>
            <person name="LaButti K."/>
            <person name="Pangilinan J."/>
            <person name="Ruiz-duenas F.J."/>
            <person name="Barrasa J.M."/>
            <person name="Sanchez-Garcia M."/>
            <person name="Camarero S."/>
            <person name="Miyauchi S."/>
            <person name="Serrano A."/>
            <person name="Linde D."/>
            <person name="Babiker R."/>
            <person name="Drula E."/>
            <person name="Ayuso-Fernandez I."/>
            <person name="Pacheco R."/>
            <person name="Padilla G."/>
            <person name="Ferreira P."/>
            <person name="Barriuso J."/>
            <person name="Kellner H."/>
            <person name="Castanera R."/>
            <person name="Alfaro M."/>
            <person name="Ramirez L."/>
            <person name="Pisabarro A.G."/>
            <person name="Kuo A."/>
            <person name="Tritt A."/>
            <person name="Lipzen A."/>
            <person name="He G."/>
            <person name="Yan M."/>
            <person name="Ng V."/>
            <person name="Cullen D."/>
            <person name="Martin F."/>
            <person name="Rosso M.-N."/>
            <person name="Henrissat B."/>
            <person name="Hibbett D."/>
            <person name="Martinez A.T."/>
            <person name="Grigoriev I.V."/>
        </authorList>
    </citation>
    <scope>NUCLEOTIDE SEQUENCE</scope>
    <source>
        <strain evidence="1">AH 44721</strain>
    </source>
</reference>
<dbReference type="Proteomes" id="UP000724874">
    <property type="component" value="Unassembled WGS sequence"/>
</dbReference>
<evidence type="ECO:0008006" key="3">
    <source>
        <dbReference type="Google" id="ProtNLM"/>
    </source>
</evidence>
<dbReference type="EMBL" id="JADNYJ010000088">
    <property type="protein sequence ID" value="KAF8887873.1"/>
    <property type="molecule type" value="Genomic_DNA"/>
</dbReference>
<dbReference type="Pfam" id="PF14388">
    <property type="entry name" value="DUF4419"/>
    <property type="match status" value="1"/>
</dbReference>
<protein>
    <recommendedName>
        <fullName evidence="3">DUF4419 domain-containing protein</fullName>
    </recommendedName>
</protein>
<keyword evidence="2" id="KW-1185">Reference proteome</keyword>
<dbReference type="AlphaFoldDB" id="A0A9P5TK88"/>
<evidence type="ECO:0000313" key="1">
    <source>
        <dbReference type="EMBL" id="KAF8887873.1"/>
    </source>
</evidence>
<dbReference type="InterPro" id="IPR025533">
    <property type="entry name" value="DUF4419"/>
</dbReference>